<evidence type="ECO:0000313" key="1">
    <source>
        <dbReference type="EnsemblMetazoa" id="RPRC009069-PA"/>
    </source>
</evidence>
<evidence type="ECO:0000313" key="2">
    <source>
        <dbReference type="Proteomes" id="UP000015103"/>
    </source>
</evidence>
<protein>
    <submittedName>
        <fullName evidence="1">Uncharacterized protein</fullName>
    </submittedName>
</protein>
<accession>T1HYE9</accession>
<dbReference type="VEuPathDB" id="VectorBase:RPRC009069"/>
<proteinExistence type="predicted"/>
<dbReference type="EMBL" id="ACPB03023946">
    <property type="status" value="NOT_ANNOTATED_CDS"/>
    <property type="molecule type" value="Genomic_DNA"/>
</dbReference>
<sequence length="47" mass="4939">MQPRSPGVALCVVQVKCALLLGGTGFFLFLFNLASSVKGKLKITVSV</sequence>
<reference evidence="1" key="1">
    <citation type="submission" date="2015-05" db="UniProtKB">
        <authorList>
            <consortium name="EnsemblMetazoa"/>
        </authorList>
    </citation>
    <scope>IDENTIFICATION</scope>
</reference>
<keyword evidence="2" id="KW-1185">Reference proteome</keyword>
<dbReference type="HOGENOM" id="CLU_3175965_0_0_1"/>
<organism evidence="1 2">
    <name type="scientific">Rhodnius prolixus</name>
    <name type="common">Triatomid bug</name>
    <dbReference type="NCBI Taxonomy" id="13249"/>
    <lineage>
        <taxon>Eukaryota</taxon>
        <taxon>Metazoa</taxon>
        <taxon>Ecdysozoa</taxon>
        <taxon>Arthropoda</taxon>
        <taxon>Hexapoda</taxon>
        <taxon>Insecta</taxon>
        <taxon>Pterygota</taxon>
        <taxon>Neoptera</taxon>
        <taxon>Paraneoptera</taxon>
        <taxon>Hemiptera</taxon>
        <taxon>Heteroptera</taxon>
        <taxon>Panheteroptera</taxon>
        <taxon>Cimicomorpha</taxon>
        <taxon>Reduviidae</taxon>
        <taxon>Triatominae</taxon>
        <taxon>Rhodnius</taxon>
    </lineage>
</organism>
<dbReference type="AlphaFoldDB" id="T1HYE9"/>
<dbReference type="Proteomes" id="UP000015103">
    <property type="component" value="Unassembled WGS sequence"/>
</dbReference>
<dbReference type="EnsemblMetazoa" id="RPRC009069-RA">
    <property type="protein sequence ID" value="RPRC009069-PA"/>
    <property type="gene ID" value="RPRC009069"/>
</dbReference>
<dbReference type="InParanoid" id="T1HYE9"/>
<name>T1HYE9_RHOPR</name>